<reference evidence="2" key="1">
    <citation type="submission" date="2022-09" db="EMBL/GenBank/DDBJ databases">
        <title>Tahibacter sp. nov., isolated from a fresh water.</title>
        <authorList>
            <person name="Baek J.H."/>
            <person name="Lee J.K."/>
            <person name="Kim J.M."/>
            <person name="Jeon C.O."/>
        </authorList>
    </citation>
    <scope>NUCLEOTIDE SEQUENCE</scope>
    <source>
        <strain evidence="2">W38</strain>
    </source>
</reference>
<name>A0ABY6BMG9_9GAMM</name>
<feature type="chain" id="PRO_5045858187" description="Chalcone isomerase-like protein" evidence="1">
    <location>
        <begin position="19"/>
        <end position="186"/>
    </location>
</feature>
<proteinExistence type="predicted"/>
<evidence type="ECO:0008006" key="4">
    <source>
        <dbReference type="Google" id="ProtNLM"/>
    </source>
</evidence>
<evidence type="ECO:0000256" key="1">
    <source>
        <dbReference type="SAM" id="SignalP"/>
    </source>
</evidence>
<gene>
    <name evidence="2" type="ORF">N4264_11625</name>
</gene>
<accession>A0ABY6BMG9</accession>
<evidence type="ECO:0000313" key="2">
    <source>
        <dbReference type="EMBL" id="UXI70250.1"/>
    </source>
</evidence>
<sequence>MRFVLTAALLLLVPAAHATCAGDAKPWLTLEIIASEYAGSEAAETVDVSPDGCATIRYGSFDVRAGIYQRQLGTKEFDALAQTVVEHRLADLDTAALETAVANHEQMLRSGLRVDQPALFEVSDGDVTRILINQGGKAQVIEWYALQQSAHRYKEISQYTGLVRFVEQMRAVAAHDGKAKVAEVAR</sequence>
<organism evidence="2 3">
    <name type="scientific">Tahibacter amnicola</name>
    <dbReference type="NCBI Taxonomy" id="2976241"/>
    <lineage>
        <taxon>Bacteria</taxon>
        <taxon>Pseudomonadati</taxon>
        <taxon>Pseudomonadota</taxon>
        <taxon>Gammaproteobacteria</taxon>
        <taxon>Lysobacterales</taxon>
        <taxon>Rhodanobacteraceae</taxon>
        <taxon>Tahibacter</taxon>
    </lineage>
</organism>
<dbReference type="Proteomes" id="UP001064632">
    <property type="component" value="Chromosome"/>
</dbReference>
<evidence type="ECO:0000313" key="3">
    <source>
        <dbReference type="Proteomes" id="UP001064632"/>
    </source>
</evidence>
<keyword evidence="1" id="KW-0732">Signal</keyword>
<feature type="signal peptide" evidence="1">
    <location>
        <begin position="1"/>
        <end position="18"/>
    </location>
</feature>
<protein>
    <recommendedName>
        <fullName evidence="4">Chalcone isomerase-like protein</fullName>
    </recommendedName>
</protein>
<dbReference type="EMBL" id="CP104694">
    <property type="protein sequence ID" value="UXI70250.1"/>
    <property type="molecule type" value="Genomic_DNA"/>
</dbReference>
<dbReference type="RefSeq" id="WP_261697201.1">
    <property type="nucleotide sequence ID" value="NZ_CP104694.1"/>
</dbReference>
<keyword evidence="3" id="KW-1185">Reference proteome</keyword>